<dbReference type="InterPro" id="IPR036779">
    <property type="entry name" value="LysM_dom_sf"/>
</dbReference>
<dbReference type="STRING" id="36842.SAMN02194393_02702"/>
<keyword evidence="1" id="KW-0812">Transmembrane</keyword>
<dbReference type="InterPro" id="IPR018392">
    <property type="entry name" value="LysM"/>
</dbReference>
<dbReference type="Proteomes" id="UP000190285">
    <property type="component" value="Unassembled WGS sequence"/>
</dbReference>
<reference evidence="3 4" key="1">
    <citation type="submission" date="2017-02" db="EMBL/GenBank/DDBJ databases">
        <authorList>
            <person name="Peterson S.W."/>
        </authorList>
    </citation>
    <scope>NUCLEOTIDE SEQUENCE [LARGE SCALE GENOMIC DNA]</scope>
    <source>
        <strain evidence="3 4">M1</strain>
    </source>
</reference>
<dbReference type="SUPFAM" id="SSF54106">
    <property type="entry name" value="LysM domain"/>
    <property type="match status" value="1"/>
</dbReference>
<dbReference type="SMART" id="SM00257">
    <property type="entry name" value="LysM"/>
    <property type="match status" value="1"/>
</dbReference>
<sequence length="99" mass="11307">MIKLVIGDKKKIMLSTIVLMVILFFIILNIGALTNRVEGYEEPQYIEIVVQSGDTIWSLVREYASKDKDIRESIYEIGVINNLSSYDIFPGQVIKVPKE</sequence>
<proteinExistence type="predicted"/>
<dbReference type="CDD" id="cd00118">
    <property type="entry name" value="LysM"/>
    <property type="match status" value="1"/>
</dbReference>
<accession>A0A1T5LC77</accession>
<name>A0A1T5LC77_9FIRM</name>
<keyword evidence="1" id="KW-1133">Transmembrane helix</keyword>
<dbReference type="AlphaFoldDB" id="A0A1T5LC77"/>
<dbReference type="PROSITE" id="PS51782">
    <property type="entry name" value="LYSM"/>
    <property type="match status" value="1"/>
</dbReference>
<organism evidence="3 4">
    <name type="scientific">Maledivibacter halophilus</name>
    <dbReference type="NCBI Taxonomy" id="36842"/>
    <lineage>
        <taxon>Bacteria</taxon>
        <taxon>Bacillati</taxon>
        <taxon>Bacillota</taxon>
        <taxon>Clostridia</taxon>
        <taxon>Peptostreptococcales</taxon>
        <taxon>Caminicellaceae</taxon>
        <taxon>Maledivibacter</taxon>
    </lineage>
</organism>
<feature type="domain" description="LysM" evidence="2">
    <location>
        <begin position="46"/>
        <end position="96"/>
    </location>
</feature>
<keyword evidence="1" id="KW-0472">Membrane</keyword>
<gene>
    <name evidence="3" type="ORF">SAMN02194393_02702</name>
</gene>
<dbReference type="Gene3D" id="3.10.350.10">
    <property type="entry name" value="LysM domain"/>
    <property type="match status" value="1"/>
</dbReference>
<evidence type="ECO:0000256" key="1">
    <source>
        <dbReference type="SAM" id="Phobius"/>
    </source>
</evidence>
<evidence type="ECO:0000313" key="4">
    <source>
        <dbReference type="Proteomes" id="UP000190285"/>
    </source>
</evidence>
<protein>
    <submittedName>
        <fullName evidence="3">LysM domain-containing protein</fullName>
    </submittedName>
</protein>
<keyword evidence="4" id="KW-1185">Reference proteome</keyword>
<evidence type="ECO:0000313" key="3">
    <source>
        <dbReference type="EMBL" id="SKC73239.1"/>
    </source>
</evidence>
<evidence type="ECO:0000259" key="2">
    <source>
        <dbReference type="PROSITE" id="PS51782"/>
    </source>
</evidence>
<dbReference type="OrthoDB" id="1716479at2"/>
<dbReference type="Pfam" id="PF01476">
    <property type="entry name" value="LysM"/>
    <property type="match status" value="1"/>
</dbReference>
<dbReference type="RefSeq" id="WP_079492260.1">
    <property type="nucleotide sequence ID" value="NZ_FUZT01000006.1"/>
</dbReference>
<dbReference type="EMBL" id="FUZT01000006">
    <property type="protein sequence ID" value="SKC73239.1"/>
    <property type="molecule type" value="Genomic_DNA"/>
</dbReference>
<feature type="transmembrane region" description="Helical" evidence="1">
    <location>
        <begin position="12"/>
        <end position="33"/>
    </location>
</feature>